<dbReference type="OrthoDB" id="680883at2"/>
<dbReference type="RefSeq" id="WP_143774452.1">
    <property type="nucleotide sequence ID" value="NZ_LVYD01000113.1"/>
</dbReference>
<name>A0A1V9FH62_9BACT</name>
<proteinExistence type="predicted"/>
<sequence>MLTLIWQKLDWSLLRFEIMHQKYQHLDLQTLVDLLAEETQKYTKAFISGKPEEVKQQRIIIDFLVEEIKNRKQRTLSDGVDH</sequence>
<evidence type="ECO:0000313" key="1">
    <source>
        <dbReference type="EMBL" id="OQP57719.1"/>
    </source>
</evidence>
<protein>
    <submittedName>
        <fullName evidence="1">Uncharacterized protein</fullName>
    </submittedName>
</protein>
<organism evidence="1 2">
    <name type="scientific">Niastella vici</name>
    <dbReference type="NCBI Taxonomy" id="1703345"/>
    <lineage>
        <taxon>Bacteria</taxon>
        <taxon>Pseudomonadati</taxon>
        <taxon>Bacteroidota</taxon>
        <taxon>Chitinophagia</taxon>
        <taxon>Chitinophagales</taxon>
        <taxon>Chitinophagaceae</taxon>
        <taxon>Niastella</taxon>
    </lineage>
</organism>
<dbReference type="AlphaFoldDB" id="A0A1V9FH62"/>
<dbReference type="Proteomes" id="UP000192796">
    <property type="component" value="Unassembled WGS sequence"/>
</dbReference>
<reference evidence="1 2" key="1">
    <citation type="submission" date="2016-03" db="EMBL/GenBank/DDBJ databases">
        <title>Niastella vici sp. nov., isolated from farmland soil.</title>
        <authorList>
            <person name="Chen L."/>
            <person name="Wang D."/>
            <person name="Yang S."/>
            <person name="Wang G."/>
        </authorList>
    </citation>
    <scope>NUCLEOTIDE SEQUENCE [LARGE SCALE GENOMIC DNA]</scope>
    <source>
        <strain evidence="1 2">DJ57</strain>
    </source>
</reference>
<comment type="caution">
    <text evidence="1">The sequence shown here is derived from an EMBL/GenBank/DDBJ whole genome shotgun (WGS) entry which is preliminary data.</text>
</comment>
<evidence type="ECO:0000313" key="2">
    <source>
        <dbReference type="Proteomes" id="UP000192796"/>
    </source>
</evidence>
<accession>A0A1V9FH62</accession>
<dbReference type="EMBL" id="LVYD01000113">
    <property type="protein sequence ID" value="OQP57719.1"/>
    <property type="molecule type" value="Genomic_DNA"/>
</dbReference>
<keyword evidence="2" id="KW-1185">Reference proteome</keyword>
<gene>
    <name evidence="1" type="ORF">A3860_08800</name>
</gene>